<comment type="caution">
    <text evidence="2">The sequence shown here is derived from an EMBL/GenBank/DDBJ whole genome shotgun (WGS) entry which is preliminary data.</text>
</comment>
<dbReference type="GO" id="GO:0005547">
    <property type="term" value="F:phosphatidylinositol-3,4,5-trisphosphate binding"/>
    <property type="evidence" value="ECO:0007669"/>
    <property type="project" value="TreeGrafter"/>
</dbReference>
<accession>A0A9W9YYP6</accession>
<reference evidence="2" key="1">
    <citation type="submission" date="2023-01" db="EMBL/GenBank/DDBJ databases">
        <title>Genome assembly of the deep-sea coral Lophelia pertusa.</title>
        <authorList>
            <person name="Herrera S."/>
            <person name="Cordes E."/>
        </authorList>
    </citation>
    <scope>NUCLEOTIDE SEQUENCE</scope>
    <source>
        <strain evidence="2">USNM1676648</strain>
        <tissue evidence="2">Polyp</tissue>
    </source>
</reference>
<organism evidence="2 3">
    <name type="scientific">Desmophyllum pertusum</name>
    <dbReference type="NCBI Taxonomy" id="174260"/>
    <lineage>
        <taxon>Eukaryota</taxon>
        <taxon>Metazoa</taxon>
        <taxon>Cnidaria</taxon>
        <taxon>Anthozoa</taxon>
        <taxon>Hexacorallia</taxon>
        <taxon>Scleractinia</taxon>
        <taxon>Caryophylliina</taxon>
        <taxon>Caryophylliidae</taxon>
        <taxon>Desmophyllum</taxon>
    </lineage>
</organism>
<dbReference type="SUPFAM" id="SSF50729">
    <property type="entry name" value="PH domain-like"/>
    <property type="match status" value="1"/>
</dbReference>
<dbReference type="Gene3D" id="1.10.220.150">
    <property type="entry name" value="Arf GTPase activating protein"/>
    <property type="match status" value="1"/>
</dbReference>
<evidence type="ECO:0000313" key="3">
    <source>
        <dbReference type="Proteomes" id="UP001163046"/>
    </source>
</evidence>
<dbReference type="SUPFAM" id="SSF57863">
    <property type="entry name" value="ArfGap/RecO-like zinc finger"/>
    <property type="match status" value="1"/>
</dbReference>
<dbReference type="InterPro" id="IPR052227">
    <property type="entry name" value="Arf-Rho-GAP_ANK-PH_domain"/>
</dbReference>
<dbReference type="InterPro" id="IPR038508">
    <property type="entry name" value="ArfGAP_dom_sf"/>
</dbReference>
<dbReference type="OrthoDB" id="6021192at2759"/>
<dbReference type="EMBL" id="MU826842">
    <property type="protein sequence ID" value="KAJ7371855.1"/>
    <property type="molecule type" value="Genomic_DNA"/>
</dbReference>
<dbReference type="InterPro" id="IPR011993">
    <property type="entry name" value="PH-like_dom_sf"/>
</dbReference>
<name>A0A9W9YYP6_9CNID</name>
<dbReference type="InterPro" id="IPR001164">
    <property type="entry name" value="ArfGAP_dom"/>
</dbReference>
<dbReference type="Gene3D" id="2.30.29.30">
    <property type="entry name" value="Pleckstrin-homology domain (PH domain)/Phosphotyrosine-binding domain (PTB)"/>
    <property type="match status" value="1"/>
</dbReference>
<dbReference type="PROSITE" id="PS50003">
    <property type="entry name" value="PH_DOMAIN"/>
    <property type="match status" value="1"/>
</dbReference>
<proteinExistence type="predicted"/>
<dbReference type="PANTHER" id="PTHR45899">
    <property type="entry name" value="RHO GTPASE ACTIVATING PROTEIN AT 15B, ISOFORM C"/>
    <property type="match status" value="1"/>
</dbReference>
<dbReference type="PANTHER" id="PTHR45899:SF2">
    <property type="entry name" value="RHO GTPASE ACTIVATING PROTEIN AT 15B, ISOFORM C"/>
    <property type="match status" value="1"/>
</dbReference>
<dbReference type="GO" id="GO:0005096">
    <property type="term" value="F:GTPase activator activity"/>
    <property type="evidence" value="ECO:0007669"/>
    <property type="project" value="InterPro"/>
</dbReference>
<dbReference type="InterPro" id="IPR037278">
    <property type="entry name" value="ARFGAP/RecO"/>
</dbReference>
<dbReference type="InterPro" id="IPR001849">
    <property type="entry name" value="PH_domain"/>
</dbReference>
<sequence>MVEGHKNRFVIVTYNKSYSFQGDSEFDVTQWTVAIETAIQTGLGDKRILEKVRENPSNRYCADCGMKDPVWASVNFVFVFAQNVLVSIGILECIVPERVLF</sequence>
<dbReference type="Pfam" id="PF01412">
    <property type="entry name" value="ArfGap"/>
    <property type="match status" value="1"/>
</dbReference>
<evidence type="ECO:0000313" key="2">
    <source>
        <dbReference type="EMBL" id="KAJ7371855.1"/>
    </source>
</evidence>
<dbReference type="Proteomes" id="UP001163046">
    <property type="component" value="Unassembled WGS sequence"/>
</dbReference>
<gene>
    <name evidence="2" type="primary">ARAP1_2</name>
    <name evidence="2" type="ORF">OS493_023198</name>
</gene>
<feature type="domain" description="PH" evidence="1">
    <location>
        <begin position="1"/>
        <end position="40"/>
    </location>
</feature>
<protein>
    <submittedName>
        <fullName evidence="2">Phosphatidylinositol-3,4,5-trisphosphate binding</fullName>
    </submittedName>
</protein>
<dbReference type="GO" id="GO:0005737">
    <property type="term" value="C:cytoplasm"/>
    <property type="evidence" value="ECO:0007669"/>
    <property type="project" value="TreeGrafter"/>
</dbReference>
<keyword evidence="3" id="KW-1185">Reference proteome</keyword>
<evidence type="ECO:0000259" key="1">
    <source>
        <dbReference type="PROSITE" id="PS50003"/>
    </source>
</evidence>
<dbReference type="AlphaFoldDB" id="A0A9W9YYP6"/>